<protein>
    <submittedName>
        <fullName evidence="1">Uncharacterized protein</fullName>
    </submittedName>
</protein>
<proteinExistence type="predicted"/>
<gene>
    <name evidence="1" type="ORF">NU08_2639</name>
</gene>
<name>A0A444VXQ4_9FLAO</name>
<sequence>MNRKNKIYNFDVFIITNKTLELLLIQKSDRQRMLIELIFKNKS</sequence>
<dbReference type="Proteomes" id="UP000290433">
    <property type="component" value="Unassembled WGS sequence"/>
</dbReference>
<dbReference type="EMBL" id="JUIV01000009">
    <property type="protein sequence ID" value="RYJ38316.1"/>
    <property type="molecule type" value="Genomic_DNA"/>
</dbReference>
<organism evidence="1 2">
    <name type="scientific">Flavobacterium anhuiense</name>
    <dbReference type="NCBI Taxonomy" id="459526"/>
    <lineage>
        <taxon>Bacteria</taxon>
        <taxon>Pseudomonadati</taxon>
        <taxon>Bacteroidota</taxon>
        <taxon>Flavobacteriia</taxon>
        <taxon>Flavobacteriales</taxon>
        <taxon>Flavobacteriaceae</taxon>
        <taxon>Flavobacterium</taxon>
    </lineage>
</organism>
<dbReference type="AlphaFoldDB" id="A0A444VXQ4"/>
<reference evidence="1 2" key="1">
    <citation type="submission" date="2014-12" db="EMBL/GenBank/DDBJ databases">
        <title>Genome sequence of Flavobacterium anhuiense RCM74.</title>
        <authorList>
            <person name="Kim J.F."/>
            <person name="Song J.Y."/>
            <person name="Kwak M.-J."/>
            <person name="Lee S.-W."/>
        </authorList>
    </citation>
    <scope>NUCLEOTIDE SEQUENCE [LARGE SCALE GENOMIC DNA]</scope>
    <source>
        <strain evidence="1 2">RCM74</strain>
    </source>
</reference>
<accession>A0A444VXQ4</accession>
<evidence type="ECO:0000313" key="2">
    <source>
        <dbReference type="Proteomes" id="UP000290433"/>
    </source>
</evidence>
<comment type="caution">
    <text evidence="1">The sequence shown here is derived from an EMBL/GenBank/DDBJ whole genome shotgun (WGS) entry which is preliminary data.</text>
</comment>
<evidence type="ECO:0000313" key="1">
    <source>
        <dbReference type="EMBL" id="RYJ38316.1"/>
    </source>
</evidence>